<dbReference type="OMA" id="WNESMMA"/>
<keyword evidence="3" id="KW-0735">Signal-anchor</keyword>
<dbReference type="SUPFAM" id="SSF56436">
    <property type="entry name" value="C-type lectin-like"/>
    <property type="match status" value="1"/>
</dbReference>
<evidence type="ECO:0000313" key="8">
    <source>
        <dbReference type="Ensembl" id="ENSUMAP00000022175"/>
    </source>
</evidence>
<dbReference type="Gene3D" id="3.10.100.10">
    <property type="entry name" value="Mannose-Binding Protein A, subunit A"/>
    <property type="match status" value="1"/>
</dbReference>
<dbReference type="Ensembl" id="ENSUMAT00000026295.1">
    <property type="protein sequence ID" value="ENSUMAP00000022175.1"/>
    <property type="gene ID" value="ENSUMAG00000016236.1"/>
</dbReference>
<dbReference type="GeneTree" id="ENSGT00940000154752"/>
<evidence type="ECO:0000256" key="6">
    <source>
        <dbReference type="SAM" id="MobiDB-lite"/>
    </source>
</evidence>
<dbReference type="InterPro" id="IPR050919">
    <property type="entry name" value="NKG2/CD94_NK_receptors"/>
</dbReference>
<dbReference type="InterPro" id="IPR016186">
    <property type="entry name" value="C-type_lectin-like/link_sf"/>
</dbReference>
<dbReference type="GO" id="GO:0016020">
    <property type="term" value="C:membrane"/>
    <property type="evidence" value="ECO:0007669"/>
    <property type="project" value="UniProtKB-SubCell"/>
</dbReference>
<feature type="transmembrane region" description="Helical" evidence="7">
    <location>
        <begin position="64"/>
        <end position="90"/>
    </location>
</feature>
<evidence type="ECO:0000256" key="2">
    <source>
        <dbReference type="ARBA" id="ARBA00022692"/>
    </source>
</evidence>
<name>A0A452UMF2_URSMA</name>
<evidence type="ECO:0000256" key="5">
    <source>
        <dbReference type="ARBA" id="ARBA00023136"/>
    </source>
</evidence>
<comment type="subcellular location">
    <subcellularLocation>
        <location evidence="1">Membrane</location>
        <topology evidence="1">Single-pass type II membrane protein</topology>
    </subcellularLocation>
</comment>
<keyword evidence="2 7" id="KW-0812">Transmembrane</keyword>
<dbReference type="InterPro" id="IPR016187">
    <property type="entry name" value="CTDL_fold"/>
</dbReference>
<dbReference type="PANTHER" id="PTHR22800">
    <property type="entry name" value="C-TYPE LECTIN PROTEINS"/>
    <property type="match status" value="1"/>
</dbReference>
<dbReference type="GO" id="GO:0002223">
    <property type="term" value="P:stimulatory C-type lectin receptor signaling pathway"/>
    <property type="evidence" value="ECO:0007669"/>
    <property type="project" value="TreeGrafter"/>
</dbReference>
<evidence type="ECO:0000256" key="4">
    <source>
        <dbReference type="ARBA" id="ARBA00022989"/>
    </source>
</evidence>
<accession>A0A452UMF2</accession>
<sequence length="165" mass="18447">MTNQGGTYAELSQAKDSKRQQTKAKGTKSSTSVTEQEITYTELNLQNASQDLQGNGKSYQWKGLLLPLIAGILGIICLVLMFTVVTIAVITCKLVISHSLCPAYHCGHCPKEWITYSNSCYYISTERKSWNEIFPVLTATLVLGQPFLFTYEQLMGLLFVRCIFC</sequence>
<dbReference type="PANTHER" id="PTHR22800:SF255">
    <property type="entry name" value="C-TYPE LECTIN DOMAIN-CONTAINING PROTEIN"/>
    <property type="match status" value="1"/>
</dbReference>
<dbReference type="AlphaFoldDB" id="A0A452UMF2"/>
<protein>
    <recommendedName>
        <fullName evidence="9">NKG2-A/NKG2-B type II integral membrane protein-like</fullName>
    </recommendedName>
</protein>
<dbReference type="GO" id="GO:0045954">
    <property type="term" value="P:positive regulation of natural killer cell mediated cytotoxicity"/>
    <property type="evidence" value="ECO:0007669"/>
    <property type="project" value="TreeGrafter"/>
</dbReference>
<keyword evidence="5 7" id="KW-0472">Membrane</keyword>
<keyword evidence="4 7" id="KW-1133">Transmembrane helix</keyword>
<evidence type="ECO:0000256" key="1">
    <source>
        <dbReference type="ARBA" id="ARBA00004606"/>
    </source>
</evidence>
<feature type="region of interest" description="Disordered" evidence="6">
    <location>
        <begin position="1"/>
        <end position="30"/>
    </location>
</feature>
<evidence type="ECO:0000256" key="7">
    <source>
        <dbReference type="SAM" id="Phobius"/>
    </source>
</evidence>
<dbReference type="Pfam" id="PF05473">
    <property type="entry name" value="UL45"/>
    <property type="match status" value="1"/>
</dbReference>
<reference evidence="8" key="1">
    <citation type="submission" date="2019-03" db="UniProtKB">
        <authorList>
            <consortium name="Ensembl"/>
        </authorList>
    </citation>
    <scope>IDENTIFICATION</scope>
</reference>
<evidence type="ECO:0008006" key="9">
    <source>
        <dbReference type="Google" id="ProtNLM"/>
    </source>
</evidence>
<evidence type="ECO:0000256" key="3">
    <source>
        <dbReference type="ARBA" id="ARBA00022968"/>
    </source>
</evidence>
<organism evidence="8">
    <name type="scientific">Ursus maritimus</name>
    <name type="common">Polar bear</name>
    <name type="synonym">Thalarctos maritimus</name>
    <dbReference type="NCBI Taxonomy" id="29073"/>
    <lineage>
        <taxon>Eukaryota</taxon>
        <taxon>Metazoa</taxon>
        <taxon>Chordata</taxon>
        <taxon>Craniata</taxon>
        <taxon>Vertebrata</taxon>
        <taxon>Euteleostomi</taxon>
        <taxon>Mammalia</taxon>
        <taxon>Eutheria</taxon>
        <taxon>Laurasiatheria</taxon>
        <taxon>Carnivora</taxon>
        <taxon>Caniformia</taxon>
        <taxon>Ursidae</taxon>
        <taxon>Ursus</taxon>
    </lineage>
</organism>
<proteinExistence type="predicted"/>